<evidence type="ECO:0008006" key="3">
    <source>
        <dbReference type="Google" id="ProtNLM"/>
    </source>
</evidence>
<protein>
    <recommendedName>
        <fullName evidence="3">HNH endonuclease</fullName>
    </recommendedName>
</protein>
<name>A0A6G8RXV8_9GAMM</name>
<sequence length="240" mass="26923">MSKLMAKVSKGTYKDTPLYAHKNEAGRYIASPSRFEVDYIYVDNEDELEALVLSGLKARMSNSEIPNAPSLITPKSIQKVDGSKLSSDPKNFLPKFSDEVDLDYDSKSKSRKEQALLRLHLTQGKDEAKCTICGDVYPTDFLIAAHIKPRLLCEKSEKLDFDNIAALMCKTGSDDLFEKGYIIICDGIVIDNSKQKKTTPKLKNLIDQLAGKKVSNWVGSFKYYIAHKEYHNGKSKKSAK</sequence>
<dbReference type="AlphaFoldDB" id="A0A6G8RXV8"/>
<dbReference type="Proteomes" id="UP000502297">
    <property type="component" value="Chromosome"/>
</dbReference>
<dbReference type="EMBL" id="CP049801">
    <property type="protein sequence ID" value="QIO06638.1"/>
    <property type="molecule type" value="Genomic_DNA"/>
</dbReference>
<reference evidence="1 2" key="1">
    <citation type="submission" date="2020-03" db="EMBL/GenBank/DDBJ databases">
        <authorList>
            <person name="Zhu W."/>
        </authorList>
    </citation>
    <scope>NUCLEOTIDE SEQUENCE [LARGE SCALE GENOMIC DNA]</scope>
    <source>
        <strain evidence="1 2">323-1</strain>
    </source>
</reference>
<dbReference type="RefSeq" id="WP_166224938.1">
    <property type="nucleotide sequence ID" value="NZ_CP049801.1"/>
</dbReference>
<keyword evidence="2" id="KW-1185">Reference proteome</keyword>
<accession>A0A6G8RXV8</accession>
<proteinExistence type="predicted"/>
<organism evidence="1 2">
    <name type="scientific">Acinetobacter shaoyimingii</name>
    <dbReference type="NCBI Taxonomy" id="2715164"/>
    <lineage>
        <taxon>Bacteria</taxon>
        <taxon>Pseudomonadati</taxon>
        <taxon>Pseudomonadota</taxon>
        <taxon>Gammaproteobacteria</taxon>
        <taxon>Moraxellales</taxon>
        <taxon>Moraxellaceae</taxon>
        <taxon>Acinetobacter</taxon>
    </lineage>
</organism>
<dbReference type="KEGG" id="asha:G8E00_12100"/>
<gene>
    <name evidence="1" type="ORF">G8E00_12100</name>
</gene>
<evidence type="ECO:0000313" key="1">
    <source>
        <dbReference type="EMBL" id="QIO06638.1"/>
    </source>
</evidence>
<evidence type="ECO:0000313" key="2">
    <source>
        <dbReference type="Proteomes" id="UP000502297"/>
    </source>
</evidence>